<dbReference type="EMBL" id="LFJC01000003">
    <property type="protein sequence ID" value="PIT01593.1"/>
    <property type="molecule type" value="Genomic_DNA"/>
</dbReference>
<dbReference type="AlphaFoldDB" id="A0A2M6UAG9"/>
<sequence length="524" mass="58835">MAKAIYSSDLKEISEHLVDGDESALDLGFETLPKQEPTIEESKQQGSPLPQITLERMETRTVQEMAAKDRLAWYQRKLGGYIAQINASARSQKIPPDLLAVVVLNELAQINWIDELQEAWKINGSIGIAQIQVDTALAHGLTSEPGDDELVNRQAAERYALDLEMAKYPDPPPRKTLAEYKALARWNLCFERLRTPQYAIEAAAREIRRQLKEMADHKGNPWQKRLDFSLPSIDDLTSTDDAYFYVKGTSLSDKARNLAQLVATAYNSPAIVVAVDENSITPGAQGFRYPGAVIHGNNAWELMKEIFALTRRSRNELLLDSSWAGRVVAIGDIFRYSRDNVTAAEYSSALEQRAVIKRHGKIRIVATARNIRVTTLKHNFLADFYERGEDEISDDMVPKIGPITIRVYSERICRLQDGFTNATSNVYDDFIEPLAHQYTVDWSDHEKLPPHLLLAEGGYAVNLSIDTGLLSNTVAALKASRPDLDIDDELDLEIGWYMSASDMLGEKTEFCIANWSEHFLMSAA</sequence>
<gene>
    <name evidence="1" type="ORF">TSA1_13050</name>
</gene>
<comment type="caution">
    <text evidence="1">The sequence shown here is derived from an EMBL/GenBank/DDBJ whole genome shotgun (WGS) entry which is preliminary data.</text>
</comment>
<evidence type="ECO:0000313" key="2">
    <source>
        <dbReference type="Proteomes" id="UP000228930"/>
    </source>
</evidence>
<reference evidence="1 2" key="1">
    <citation type="submission" date="2015-06" db="EMBL/GenBank/DDBJ databases">
        <title>Comparative genome analysis of nirS-carrying Bradyrhizobium sp. strains.</title>
        <authorList>
            <person name="Ishii S."/>
            <person name="Jang J."/>
            <person name="Nishizawa T."/>
            <person name="Senoo K."/>
        </authorList>
    </citation>
    <scope>NUCLEOTIDE SEQUENCE [LARGE SCALE GENOMIC DNA]</scope>
    <source>
        <strain evidence="1 2">TSA1</strain>
    </source>
</reference>
<name>A0A2M6UAG9_9BRAD</name>
<dbReference type="RefSeq" id="WP_100176806.1">
    <property type="nucleotide sequence ID" value="NZ_LFJC01000003.1"/>
</dbReference>
<keyword evidence="2" id="KW-1185">Reference proteome</keyword>
<organism evidence="1 2">
    <name type="scientific">Bradyrhizobium nitroreducens</name>
    <dbReference type="NCBI Taxonomy" id="709803"/>
    <lineage>
        <taxon>Bacteria</taxon>
        <taxon>Pseudomonadati</taxon>
        <taxon>Pseudomonadota</taxon>
        <taxon>Alphaproteobacteria</taxon>
        <taxon>Hyphomicrobiales</taxon>
        <taxon>Nitrobacteraceae</taxon>
        <taxon>Bradyrhizobium</taxon>
    </lineage>
</organism>
<evidence type="ECO:0000313" key="1">
    <source>
        <dbReference type="EMBL" id="PIT01593.1"/>
    </source>
</evidence>
<protein>
    <submittedName>
        <fullName evidence="1">Uncharacterized protein</fullName>
    </submittedName>
</protein>
<proteinExistence type="predicted"/>
<accession>A0A2M6UAG9</accession>
<dbReference type="Proteomes" id="UP000228930">
    <property type="component" value="Unassembled WGS sequence"/>
</dbReference>